<accession>A0A4Q9QAD9</accession>
<organism evidence="1 2">
    <name type="scientific">Dichomitus squalens</name>
    <dbReference type="NCBI Taxonomy" id="114155"/>
    <lineage>
        <taxon>Eukaryota</taxon>
        <taxon>Fungi</taxon>
        <taxon>Dikarya</taxon>
        <taxon>Basidiomycota</taxon>
        <taxon>Agaricomycotina</taxon>
        <taxon>Agaricomycetes</taxon>
        <taxon>Polyporales</taxon>
        <taxon>Polyporaceae</taxon>
        <taxon>Dichomitus</taxon>
    </lineage>
</organism>
<gene>
    <name evidence="1" type="ORF">BD310DRAFT_916790</name>
</gene>
<dbReference type="EMBL" id="ML145089">
    <property type="protein sequence ID" value="TBU63614.1"/>
    <property type="molecule type" value="Genomic_DNA"/>
</dbReference>
<reference evidence="1 2" key="1">
    <citation type="submission" date="2019-01" db="EMBL/GenBank/DDBJ databases">
        <title>Draft genome sequences of three monokaryotic isolates of the white-rot basidiomycete fungus Dichomitus squalens.</title>
        <authorList>
            <consortium name="DOE Joint Genome Institute"/>
            <person name="Lopez S.C."/>
            <person name="Andreopoulos B."/>
            <person name="Pangilinan J."/>
            <person name="Lipzen A."/>
            <person name="Riley R."/>
            <person name="Ahrendt S."/>
            <person name="Ng V."/>
            <person name="Barry K."/>
            <person name="Daum C."/>
            <person name="Grigoriev I.V."/>
            <person name="Hilden K.S."/>
            <person name="Makela M.R."/>
            <person name="de Vries R.P."/>
        </authorList>
    </citation>
    <scope>NUCLEOTIDE SEQUENCE [LARGE SCALE GENOMIC DNA]</scope>
    <source>
        <strain evidence="1 2">CBS 464.89</strain>
    </source>
</reference>
<keyword evidence="2" id="KW-1185">Reference proteome</keyword>
<dbReference type="AlphaFoldDB" id="A0A4Q9QAD9"/>
<sequence>MSAMYFGYMRRLTQSPHEAIEHSQSGLVCKRTDGVSARHRLDSAFGGIQRATGVDGGDVLVRGL</sequence>
<evidence type="ECO:0000313" key="2">
    <source>
        <dbReference type="Proteomes" id="UP000292082"/>
    </source>
</evidence>
<dbReference type="Proteomes" id="UP000292082">
    <property type="component" value="Unassembled WGS sequence"/>
</dbReference>
<proteinExistence type="predicted"/>
<name>A0A4Q9QAD9_9APHY</name>
<evidence type="ECO:0000313" key="1">
    <source>
        <dbReference type="EMBL" id="TBU63614.1"/>
    </source>
</evidence>
<protein>
    <submittedName>
        <fullName evidence="1">Uncharacterized protein</fullName>
    </submittedName>
</protein>